<reference evidence="4" key="1">
    <citation type="journal article" date="2013" name="Proc. Natl. Acad. Sci. U.S.A.">
        <title>Genome structure and metabolic features in the red seaweed Chondrus crispus shed light on evolution of the Archaeplastida.</title>
        <authorList>
            <person name="Collen J."/>
            <person name="Porcel B."/>
            <person name="Carre W."/>
            <person name="Ball S.G."/>
            <person name="Chaparro C."/>
            <person name="Tonon T."/>
            <person name="Barbeyron T."/>
            <person name="Michel G."/>
            <person name="Noel B."/>
            <person name="Valentin K."/>
            <person name="Elias M."/>
            <person name="Artiguenave F."/>
            <person name="Arun A."/>
            <person name="Aury J.M."/>
            <person name="Barbosa-Neto J.F."/>
            <person name="Bothwell J.H."/>
            <person name="Bouget F.Y."/>
            <person name="Brillet L."/>
            <person name="Cabello-Hurtado F."/>
            <person name="Capella-Gutierrez S."/>
            <person name="Charrier B."/>
            <person name="Cladiere L."/>
            <person name="Cock J.M."/>
            <person name="Coelho S.M."/>
            <person name="Colleoni C."/>
            <person name="Czjzek M."/>
            <person name="Da Silva C."/>
            <person name="Delage L."/>
            <person name="Denoeud F."/>
            <person name="Deschamps P."/>
            <person name="Dittami S.M."/>
            <person name="Gabaldon T."/>
            <person name="Gachon C.M."/>
            <person name="Groisillier A."/>
            <person name="Herve C."/>
            <person name="Jabbari K."/>
            <person name="Katinka M."/>
            <person name="Kloareg B."/>
            <person name="Kowalczyk N."/>
            <person name="Labadie K."/>
            <person name="Leblanc C."/>
            <person name="Lopez P.J."/>
            <person name="McLachlan D.H."/>
            <person name="Meslet-Cladiere L."/>
            <person name="Moustafa A."/>
            <person name="Nehr Z."/>
            <person name="Nyvall Collen P."/>
            <person name="Panaud O."/>
            <person name="Partensky F."/>
            <person name="Poulain J."/>
            <person name="Rensing S.A."/>
            <person name="Rousvoal S."/>
            <person name="Samson G."/>
            <person name="Symeonidi A."/>
            <person name="Weissenbach J."/>
            <person name="Zambounis A."/>
            <person name="Wincker P."/>
            <person name="Boyen C."/>
        </authorList>
    </citation>
    <scope>NUCLEOTIDE SEQUENCE [LARGE SCALE GENOMIC DNA]</scope>
    <source>
        <strain evidence="4">cv. Stackhouse</strain>
    </source>
</reference>
<dbReference type="EMBL" id="HG002320">
    <property type="protein sequence ID" value="CDF41191.1"/>
    <property type="molecule type" value="Genomic_DNA"/>
</dbReference>
<dbReference type="SUPFAM" id="SSF81301">
    <property type="entry name" value="Nucleotidyltransferase"/>
    <property type="match status" value="1"/>
</dbReference>
<keyword evidence="4" id="KW-1185">Reference proteome</keyword>
<dbReference type="GO" id="GO:0016779">
    <property type="term" value="F:nucleotidyltransferase activity"/>
    <property type="evidence" value="ECO:0007669"/>
    <property type="project" value="TreeGrafter"/>
</dbReference>
<evidence type="ECO:0000313" key="4">
    <source>
        <dbReference type="Proteomes" id="UP000012073"/>
    </source>
</evidence>
<dbReference type="RefSeq" id="XP_005711485.1">
    <property type="nucleotide sequence ID" value="XM_005711428.1"/>
</dbReference>
<dbReference type="InterPro" id="IPR043519">
    <property type="entry name" value="NT_sf"/>
</dbReference>
<dbReference type="Gene3D" id="1.10.1410.10">
    <property type="match status" value="1"/>
</dbReference>
<accession>R7QUM9</accession>
<feature type="domain" description="Poly(A) RNA polymerase mitochondrial-like central palm" evidence="2">
    <location>
        <begin position="297"/>
        <end position="402"/>
    </location>
</feature>
<dbReference type="GeneID" id="17319197"/>
<dbReference type="Proteomes" id="UP000012073">
    <property type="component" value="Unassembled WGS sequence"/>
</dbReference>
<gene>
    <name evidence="3" type="ORF">CHC_T00010326001</name>
</gene>
<feature type="compositionally biased region" description="Basic and acidic residues" evidence="1">
    <location>
        <begin position="112"/>
        <end position="121"/>
    </location>
</feature>
<dbReference type="GO" id="GO:0031123">
    <property type="term" value="P:RNA 3'-end processing"/>
    <property type="evidence" value="ECO:0007669"/>
    <property type="project" value="TreeGrafter"/>
</dbReference>
<dbReference type="AlphaFoldDB" id="R7QUM9"/>
<dbReference type="GO" id="GO:0046872">
    <property type="term" value="F:metal ion binding"/>
    <property type="evidence" value="ECO:0007669"/>
    <property type="project" value="UniProtKB-KW"/>
</dbReference>
<feature type="region of interest" description="Disordered" evidence="1">
    <location>
        <begin position="1"/>
        <end position="28"/>
    </location>
</feature>
<organism evidence="3 4">
    <name type="scientific">Chondrus crispus</name>
    <name type="common">Carrageen Irish moss</name>
    <name type="synonym">Polymorpha crispa</name>
    <dbReference type="NCBI Taxonomy" id="2769"/>
    <lineage>
        <taxon>Eukaryota</taxon>
        <taxon>Rhodophyta</taxon>
        <taxon>Florideophyceae</taxon>
        <taxon>Rhodymeniophycidae</taxon>
        <taxon>Gigartinales</taxon>
        <taxon>Gigartinaceae</taxon>
        <taxon>Chondrus</taxon>
    </lineage>
</organism>
<dbReference type="Pfam" id="PF22600">
    <property type="entry name" value="MTPAP-like_central"/>
    <property type="match status" value="1"/>
</dbReference>
<dbReference type="PANTHER" id="PTHR12271">
    <property type="entry name" value="POLY A POLYMERASE CID PAP -RELATED"/>
    <property type="match status" value="1"/>
</dbReference>
<evidence type="ECO:0000256" key="1">
    <source>
        <dbReference type="SAM" id="MobiDB-lite"/>
    </source>
</evidence>
<proteinExistence type="predicted"/>
<dbReference type="InterPro" id="IPR054708">
    <property type="entry name" value="MTPAP-like_central"/>
</dbReference>
<evidence type="ECO:0000259" key="2">
    <source>
        <dbReference type="Pfam" id="PF22600"/>
    </source>
</evidence>
<dbReference type="PANTHER" id="PTHR12271:SF40">
    <property type="entry name" value="POLY(A) RNA POLYMERASE GLD2"/>
    <property type="match status" value="1"/>
</dbReference>
<dbReference type="GO" id="GO:0005737">
    <property type="term" value="C:cytoplasm"/>
    <property type="evidence" value="ECO:0007669"/>
    <property type="project" value="UniProtKB-SubCell"/>
</dbReference>
<evidence type="ECO:0000313" key="3">
    <source>
        <dbReference type="EMBL" id="CDF41191.1"/>
    </source>
</evidence>
<protein>
    <submittedName>
        <fullName evidence="3">Putative poly(A) RNA polymerase, mitochondrial</fullName>
    </submittedName>
</protein>
<dbReference type="STRING" id="2769.R7QUM9"/>
<dbReference type="OrthoDB" id="5974at2759"/>
<dbReference type="Gene3D" id="3.30.460.10">
    <property type="entry name" value="Beta Polymerase, domain 2"/>
    <property type="match status" value="1"/>
</dbReference>
<dbReference type="KEGG" id="ccp:CHC_T00010326001"/>
<sequence length="594" mass="66305">MGISNERSEQQVVPPKPPGVRKPPRAAPTVGKVKKLLKKCLKEGNFTPLPSVFALLKSGIVTADSLCFDLLEACCISSGKKDILPEIRQSRQTLLKAPERNPEDIPAEENDVDKKESKKKLLNEQRVDEDDEAVAAVKEDPIDWLSKLQSIISKPEGVYELFVSKIRSRPKFAIEADNLRNVLHVRISVTLDVSQKMRRLFGDLVTGVGSCRYGPTDDTHQGSKVYISATKQAAKECFHTLQKMGRDVTKNAAETLQASLSSYCDVWRTADFSKSCTVAYRRAKQLVISDHDAGLYGAKVFMYGSGSVGLALGSSDVDIAVILPGKPDALDGKKNEPQKNRRTEVLALLRRCAVKAKMETVCLIDSAKVPVLRYWDPVAQADVDITLSTDNPILLSRFMRCHMQSDARVWELCMCIKYWAKQRKVTGVFPDGFINSIGWTIMVIFFLHHIASPRVGSLFRVKGKESNHCAIVKVPWLLGCFQAMGQKQTTSVLLMRFFQFFGSEFDFVKFAISLNCHALSDAEAARINMNSPVFIEHPLVPGTNVVNHVTKSSLERTLTEMRRACFMCLTVGDAETLFKERIGDASDRTEFFRD</sequence>
<dbReference type="Gramene" id="CDF41191">
    <property type="protein sequence ID" value="CDF41191"/>
    <property type="gene ID" value="CHC_T00010326001"/>
</dbReference>
<name>R7QUM9_CHOCR</name>
<feature type="region of interest" description="Disordered" evidence="1">
    <location>
        <begin position="95"/>
        <end position="121"/>
    </location>
</feature>
<dbReference type="SUPFAM" id="SSF81631">
    <property type="entry name" value="PAP/OAS1 substrate-binding domain"/>
    <property type="match status" value="1"/>
</dbReference>